<evidence type="ECO:0000256" key="3">
    <source>
        <dbReference type="ARBA" id="ARBA00022617"/>
    </source>
</evidence>
<keyword evidence="7" id="KW-0560">Oxidoreductase</keyword>
<keyword evidence="5 6" id="KW-0408">Iron</keyword>
<dbReference type="CDD" id="cd11058">
    <property type="entry name" value="CYP60B-like"/>
    <property type="match status" value="1"/>
</dbReference>
<dbReference type="InterPro" id="IPR001128">
    <property type="entry name" value="Cyt_P450"/>
</dbReference>
<keyword evidence="7" id="KW-0503">Monooxygenase</keyword>
<dbReference type="InterPro" id="IPR050121">
    <property type="entry name" value="Cytochrome_P450_monoxygenase"/>
</dbReference>
<keyword evidence="8" id="KW-0472">Membrane</keyword>
<dbReference type="PROSITE" id="PS00086">
    <property type="entry name" value="CYTOCHROME_P450"/>
    <property type="match status" value="1"/>
</dbReference>
<dbReference type="AlphaFoldDB" id="A0A6A5UNA1"/>
<dbReference type="PRINTS" id="PR00463">
    <property type="entry name" value="EP450I"/>
</dbReference>
<dbReference type="PRINTS" id="PR00385">
    <property type="entry name" value="P450"/>
</dbReference>
<dbReference type="PANTHER" id="PTHR24305:SF210">
    <property type="entry name" value="CYTOCHROME P450 MONOOXYGENASE ASQL-RELATED"/>
    <property type="match status" value="1"/>
</dbReference>
<evidence type="ECO:0000256" key="7">
    <source>
        <dbReference type="RuleBase" id="RU000461"/>
    </source>
</evidence>
<keyword evidence="8" id="KW-1133">Transmembrane helix</keyword>
<gene>
    <name evidence="9" type="ORF">BU23DRAFT_631879</name>
</gene>
<dbReference type="OrthoDB" id="1470350at2759"/>
<dbReference type="EMBL" id="ML976789">
    <property type="protein sequence ID" value="KAF1964406.1"/>
    <property type="molecule type" value="Genomic_DNA"/>
</dbReference>
<protein>
    <submittedName>
        <fullName evidence="9">Putative RNA polymerase II mediator complex component Srb8</fullName>
    </submittedName>
</protein>
<evidence type="ECO:0000256" key="6">
    <source>
        <dbReference type="PIRSR" id="PIRSR602401-1"/>
    </source>
</evidence>
<dbReference type="InterPro" id="IPR017972">
    <property type="entry name" value="Cyt_P450_CS"/>
</dbReference>
<evidence type="ECO:0000256" key="5">
    <source>
        <dbReference type="ARBA" id="ARBA00023004"/>
    </source>
</evidence>
<keyword evidence="10" id="KW-1185">Reference proteome</keyword>
<keyword evidence="8" id="KW-0812">Transmembrane</keyword>
<dbReference type="Pfam" id="PF00067">
    <property type="entry name" value="p450"/>
    <property type="match status" value="1"/>
</dbReference>
<evidence type="ECO:0000313" key="10">
    <source>
        <dbReference type="Proteomes" id="UP000800036"/>
    </source>
</evidence>
<evidence type="ECO:0000256" key="4">
    <source>
        <dbReference type="ARBA" id="ARBA00022723"/>
    </source>
</evidence>
<proteinExistence type="inferred from homology"/>
<dbReference type="GO" id="GO:0005506">
    <property type="term" value="F:iron ion binding"/>
    <property type="evidence" value="ECO:0007669"/>
    <property type="project" value="InterPro"/>
</dbReference>
<dbReference type="PANTHER" id="PTHR24305">
    <property type="entry name" value="CYTOCHROME P450"/>
    <property type="match status" value="1"/>
</dbReference>
<accession>A0A6A5UNA1</accession>
<dbReference type="Proteomes" id="UP000800036">
    <property type="component" value="Unassembled WGS sequence"/>
</dbReference>
<evidence type="ECO:0000256" key="8">
    <source>
        <dbReference type="SAM" id="Phobius"/>
    </source>
</evidence>
<feature type="transmembrane region" description="Helical" evidence="8">
    <location>
        <begin position="12"/>
        <end position="30"/>
    </location>
</feature>
<dbReference type="GO" id="GO:0004497">
    <property type="term" value="F:monooxygenase activity"/>
    <property type="evidence" value="ECO:0007669"/>
    <property type="project" value="UniProtKB-KW"/>
</dbReference>
<keyword evidence="4 6" id="KW-0479">Metal-binding</keyword>
<evidence type="ECO:0000313" key="9">
    <source>
        <dbReference type="EMBL" id="KAF1964406.1"/>
    </source>
</evidence>
<sequence length="509" mass="58138">MAYSALFSDPTATFQTVVALIGVAAVTICVRRIWFHPLSRFPGPRVWAASRIPYVASLLRGTLNSEMLRLHEEYGPVVRLAPNELSFATEEAWRDIYMHRKGHQEAKKDTTWYMAPEDMPPNIVTTPDIQVRARMRRLLSTSFNVQSLLDQAPVLERYANIVIDRLSAIQKSNALREKATVVNMLDWTNFYTMDVIGDLAMGESFHCLDQSSYHPWVQTLHMFFKGMIIAAAVRFFPGGWFVLQALIPKRIREQQKQHTEFTNTKIRQRVELKTNRPDFLSPFLREMKTSPDKMSLGEIQSTFGVILVAGSETTATTLVGCLYRLASNPTIQERLWSELDQSFTTNDSITVESTKSLEYLDAVLNESLRLCYAVSGGLPRIVPDKGDTYAGHFVPGGTSISIRPHVLLHSEKYFHDAWVFDPERWLPIEQRPEKYANDNLAASQPFSVGSTGCIGKPLAWAEMRIMVAKLLWHFKLSMTKEKPFKWEDLKMMMVVEKGPLWLALEKRDR</sequence>
<evidence type="ECO:0000256" key="2">
    <source>
        <dbReference type="ARBA" id="ARBA00010617"/>
    </source>
</evidence>
<dbReference type="InterPro" id="IPR036396">
    <property type="entry name" value="Cyt_P450_sf"/>
</dbReference>
<feature type="binding site" description="axial binding residue" evidence="6">
    <location>
        <position position="453"/>
    </location>
    <ligand>
        <name>heme</name>
        <dbReference type="ChEBI" id="CHEBI:30413"/>
    </ligand>
    <ligandPart>
        <name>Fe</name>
        <dbReference type="ChEBI" id="CHEBI:18248"/>
    </ligandPart>
</feature>
<name>A0A6A5UNA1_9PLEO</name>
<evidence type="ECO:0000256" key="1">
    <source>
        <dbReference type="ARBA" id="ARBA00001971"/>
    </source>
</evidence>
<comment type="similarity">
    <text evidence="2 7">Belongs to the cytochrome P450 family.</text>
</comment>
<dbReference type="GO" id="GO:0016705">
    <property type="term" value="F:oxidoreductase activity, acting on paired donors, with incorporation or reduction of molecular oxygen"/>
    <property type="evidence" value="ECO:0007669"/>
    <property type="project" value="InterPro"/>
</dbReference>
<reference evidence="9" key="1">
    <citation type="journal article" date="2020" name="Stud. Mycol.">
        <title>101 Dothideomycetes genomes: a test case for predicting lifestyles and emergence of pathogens.</title>
        <authorList>
            <person name="Haridas S."/>
            <person name="Albert R."/>
            <person name="Binder M."/>
            <person name="Bloem J."/>
            <person name="Labutti K."/>
            <person name="Salamov A."/>
            <person name="Andreopoulos B."/>
            <person name="Baker S."/>
            <person name="Barry K."/>
            <person name="Bills G."/>
            <person name="Bluhm B."/>
            <person name="Cannon C."/>
            <person name="Castanera R."/>
            <person name="Culley D."/>
            <person name="Daum C."/>
            <person name="Ezra D."/>
            <person name="Gonzalez J."/>
            <person name="Henrissat B."/>
            <person name="Kuo A."/>
            <person name="Liang C."/>
            <person name="Lipzen A."/>
            <person name="Lutzoni F."/>
            <person name="Magnuson J."/>
            <person name="Mondo S."/>
            <person name="Nolan M."/>
            <person name="Ohm R."/>
            <person name="Pangilinan J."/>
            <person name="Park H.-J."/>
            <person name="Ramirez L."/>
            <person name="Alfaro M."/>
            <person name="Sun H."/>
            <person name="Tritt A."/>
            <person name="Yoshinaga Y."/>
            <person name="Zwiers L.-H."/>
            <person name="Turgeon B."/>
            <person name="Goodwin S."/>
            <person name="Spatafora J."/>
            <person name="Crous P."/>
            <person name="Grigoriev I."/>
        </authorList>
    </citation>
    <scope>NUCLEOTIDE SEQUENCE</scope>
    <source>
        <strain evidence="9">CBS 107.79</strain>
    </source>
</reference>
<dbReference type="SUPFAM" id="SSF48264">
    <property type="entry name" value="Cytochrome P450"/>
    <property type="match status" value="1"/>
</dbReference>
<dbReference type="GO" id="GO:0020037">
    <property type="term" value="F:heme binding"/>
    <property type="evidence" value="ECO:0007669"/>
    <property type="project" value="InterPro"/>
</dbReference>
<dbReference type="Gene3D" id="1.10.630.10">
    <property type="entry name" value="Cytochrome P450"/>
    <property type="match status" value="1"/>
</dbReference>
<organism evidence="9 10">
    <name type="scientific">Bimuria novae-zelandiae CBS 107.79</name>
    <dbReference type="NCBI Taxonomy" id="1447943"/>
    <lineage>
        <taxon>Eukaryota</taxon>
        <taxon>Fungi</taxon>
        <taxon>Dikarya</taxon>
        <taxon>Ascomycota</taxon>
        <taxon>Pezizomycotina</taxon>
        <taxon>Dothideomycetes</taxon>
        <taxon>Pleosporomycetidae</taxon>
        <taxon>Pleosporales</taxon>
        <taxon>Massarineae</taxon>
        <taxon>Didymosphaeriaceae</taxon>
        <taxon>Bimuria</taxon>
    </lineage>
</organism>
<keyword evidence="3 6" id="KW-0349">Heme</keyword>
<dbReference type="InterPro" id="IPR002401">
    <property type="entry name" value="Cyt_P450_E_grp-I"/>
</dbReference>
<comment type="cofactor">
    <cofactor evidence="1 6">
        <name>heme</name>
        <dbReference type="ChEBI" id="CHEBI:30413"/>
    </cofactor>
</comment>